<keyword evidence="5 8" id="KW-0418">Kinase</keyword>
<dbReference type="PANTHER" id="PTHR44936">
    <property type="entry name" value="SENSOR PROTEIN CREC"/>
    <property type="match status" value="1"/>
</dbReference>
<evidence type="ECO:0000256" key="2">
    <source>
        <dbReference type="ARBA" id="ARBA00012438"/>
    </source>
</evidence>
<feature type="domain" description="Histidine kinase" evidence="7">
    <location>
        <begin position="109"/>
        <end position="308"/>
    </location>
</feature>
<dbReference type="InterPro" id="IPR036890">
    <property type="entry name" value="HATPase_C_sf"/>
</dbReference>
<evidence type="ECO:0000256" key="3">
    <source>
        <dbReference type="ARBA" id="ARBA00022553"/>
    </source>
</evidence>
<dbReference type="InterPro" id="IPR005467">
    <property type="entry name" value="His_kinase_dom"/>
</dbReference>
<evidence type="ECO:0000259" key="7">
    <source>
        <dbReference type="PROSITE" id="PS50109"/>
    </source>
</evidence>
<protein>
    <recommendedName>
        <fullName evidence="2">histidine kinase</fullName>
        <ecNumber evidence="2">2.7.13.3</ecNumber>
    </recommendedName>
</protein>
<keyword evidence="9" id="KW-1185">Reference proteome</keyword>
<accession>A0A3N1H875</accession>
<keyword evidence="6" id="KW-0902">Two-component regulatory system</keyword>
<dbReference type="PROSITE" id="PS50109">
    <property type="entry name" value="HIS_KIN"/>
    <property type="match status" value="1"/>
</dbReference>
<evidence type="ECO:0000256" key="6">
    <source>
        <dbReference type="ARBA" id="ARBA00023012"/>
    </source>
</evidence>
<dbReference type="InterPro" id="IPR050980">
    <property type="entry name" value="2C_sensor_his_kinase"/>
</dbReference>
<dbReference type="Gene3D" id="3.30.565.10">
    <property type="entry name" value="Histidine kinase-like ATPase, C-terminal domain"/>
    <property type="match status" value="1"/>
</dbReference>
<dbReference type="PANTHER" id="PTHR44936:SF9">
    <property type="entry name" value="SENSOR PROTEIN CREC"/>
    <property type="match status" value="1"/>
</dbReference>
<keyword evidence="3" id="KW-0597">Phosphoprotein</keyword>
<dbReference type="SUPFAM" id="SSF55874">
    <property type="entry name" value="ATPase domain of HSP90 chaperone/DNA topoisomerase II/histidine kinase"/>
    <property type="match status" value="1"/>
</dbReference>
<reference evidence="8 9" key="1">
    <citation type="submission" date="2018-11" db="EMBL/GenBank/DDBJ databases">
        <title>Sequencing the genomes of 1000 actinobacteria strains.</title>
        <authorList>
            <person name="Klenk H.-P."/>
        </authorList>
    </citation>
    <scope>NUCLEOTIDE SEQUENCE [LARGE SCALE GENOMIC DNA]</scope>
    <source>
        <strain evidence="8 9">DSM 44231</strain>
    </source>
</reference>
<dbReference type="InterPro" id="IPR003594">
    <property type="entry name" value="HATPase_dom"/>
</dbReference>
<dbReference type="Proteomes" id="UP000268727">
    <property type="component" value="Unassembled WGS sequence"/>
</dbReference>
<dbReference type="AlphaFoldDB" id="A0A3N1H875"/>
<name>A0A3N1H875_9PSEU</name>
<dbReference type="SMART" id="SM00387">
    <property type="entry name" value="HATPase_c"/>
    <property type="match status" value="1"/>
</dbReference>
<evidence type="ECO:0000256" key="4">
    <source>
        <dbReference type="ARBA" id="ARBA00022679"/>
    </source>
</evidence>
<dbReference type="CDD" id="cd00075">
    <property type="entry name" value="HATPase"/>
    <property type="match status" value="1"/>
</dbReference>
<evidence type="ECO:0000256" key="1">
    <source>
        <dbReference type="ARBA" id="ARBA00000085"/>
    </source>
</evidence>
<proteinExistence type="predicted"/>
<dbReference type="EC" id="2.7.13.3" evidence="2"/>
<comment type="catalytic activity">
    <reaction evidence="1">
        <text>ATP + protein L-histidine = ADP + protein N-phospho-L-histidine.</text>
        <dbReference type="EC" id="2.7.13.3"/>
    </reaction>
</comment>
<sequence length="316" mass="33713">MHLEGGPISTEGRERMDHPKALEALSSAVPSERLEAARFLQFWAVPADISVLRTRLQVEPVGWVRRAIEDALLRLGDAPEQHANLDDFTANKDGSVDESARARVKITRTVVHELSPIAAAIEYFAGAELNGYADSQTKKHVDRMIRFISAIDTLGGISSKAVPKEANLAVVVANCVEAQQIAFKIHIEVDGPSSVHAYTDPGLVELIISNGLKNACEAVIDPQVAVPVVTVLYGGNDREFWVNIIDNGVGMPIGGNEKLFDIGTSTKKGHLGMGLALCGEAADSLDAKIRLSSGDRGTKFAVVIPISGGERASSSS</sequence>
<gene>
    <name evidence="8" type="ORF">EDD40_4002</name>
</gene>
<dbReference type="GO" id="GO:0004673">
    <property type="term" value="F:protein histidine kinase activity"/>
    <property type="evidence" value="ECO:0007669"/>
    <property type="project" value="UniProtKB-EC"/>
</dbReference>
<comment type="caution">
    <text evidence="8">The sequence shown here is derived from an EMBL/GenBank/DDBJ whole genome shotgun (WGS) entry which is preliminary data.</text>
</comment>
<evidence type="ECO:0000256" key="5">
    <source>
        <dbReference type="ARBA" id="ARBA00022777"/>
    </source>
</evidence>
<organism evidence="8 9">
    <name type="scientific">Saccharothrix texasensis</name>
    <dbReference type="NCBI Taxonomy" id="103734"/>
    <lineage>
        <taxon>Bacteria</taxon>
        <taxon>Bacillati</taxon>
        <taxon>Actinomycetota</taxon>
        <taxon>Actinomycetes</taxon>
        <taxon>Pseudonocardiales</taxon>
        <taxon>Pseudonocardiaceae</taxon>
        <taxon>Saccharothrix</taxon>
    </lineage>
</organism>
<evidence type="ECO:0000313" key="9">
    <source>
        <dbReference type="Proteomes" id="UP000268727"/>
    </source>
</evidence>
<keyword evidence="4" id="KW-0808">Transferase</keyword>
<dbReference type="GO" id="GO:0000160">
    <property type="term" value="P:phosphorelay signal transduction system"/>
    <property type="evidence" value="ECO:0007669"/>
    <property type="project" value="UniProtKB-KW"/>
</dbReference>
<dbReference type="EMBL" id="RJKM01000001">
    <property type="protein sequence ID" value="ROP38641.1"/>
    <property type="molecule type" value="Genomic_DNA"/>
</dbReference>
<dbReference type="RefSeq" id="WP_246038341.1">
    <property type="nucleotide sequence ID" value="NZ_RJKM01000001.1"/>
</dbReference>
<dbReference type="Pfam" id="PF02518">
    <property type="entry name" value="HATPase_c"/>
    <property type="match status" value="1"/>
</dbReference>
<evidence type="ECO:0000313" key="8">
    <source>
        <dbReference type="EMBL" id="ROP38641.1"/>
    </source>
</evidence>